<evidence type="ECO:0000256" key="1">
    <source>
        <dbReference type="ARBA" id="ARBA00004141"/>
    </source>
</evidence>
<dbReference type="GO" id="GO:0016020">
    <property type="term" value="C:membrane"/>
    <property type="evidence" value="ECO:0007669"/>
    <property type="project" value="UniProtKB-SubCell"/>
</dbReference>
<gene>
    <name evidence="6" type="ORF">A3J66_00150</name>
</gene>
<dbReference type="InterPro" id="IPR032808">
    <property type="entry name" value="DoxX"/>
</dbReference>
<protein>
    <recommendedName>
        <fullName evidence="8">DoxX family protein</fullName>
    </recommendedName>
</protein>
<comment type="subcellular location">
    <subcellularLocation>
        <location evidence="1">Membrane</location>
        <topology evidence="1">Multi-pass membrane protein</topology>
    </subcellularLocation>
</comment>
<evidence type="ECO:0008006" key="8">
    <source>
        <dbReference type="Google" id="ProtNLM"/>
    </source>
</evidence>
<sequence>MNTQTRASFLFLRLAMGFLFLYAGLSKVTNPDWSAAGFLNGAKTLAPLFHWFALPSNIGWVNALNEWGLTLLGASLIFGICVRLSSKLGIVLMLLYYIPGLDGLYPNTHAFVVDEHIIYIAVLALFASFRVGRFWGFDGWWVERLGEPVAPAWYRILG</sequence>
<evidence type="ECO:0000256" key="2">
    <source>
        <dbReference type="ARBA" id="ARBA00022692"/>
    </source>
</evidence>
<organism evidence="6 7">
    <name type="scientific">Candidatus Magasanikbacteria bacterium RIFCSPHIGHO2_02_FULL_47_14</name>
    <dbReference type="NCBI Taxonomy" id="1798680"/>
    <lineage>
        <taxon>Bacteria</taxon>
        <taxon>Candidatus Magasanikiibacteriota</taxon>
    </lineage>
</organism>
<dbReference type="Pfam" id="PF07681">
    <property type="entry name" value="DoxX"/>
    <property type="match status" value="1"/>
</dbReference>
<evidence type="ECO:0000256" key="5">
    <source>
        <dbReference type="SAM" id="Phobius"/>
    </source>
</evidence>
<dbReference type="STRING" id="1798680.A3J66_00150"/>
<proteinExistence type="predicted"/>
<dbReference type="EMBL" id="MFQB01000054">
    <property type="protein sequence ID" value="OGH64724.1"/>
    <property type="molecule type" value="Genomic_DNA"/>
</dbReference>
<keyword evidence="2 5" id="KW-0812">Transmembrane</keyword>
<feature type="transmembrane region" description="Helical" evidence="5">
    <location>
        <begin position="117"/>
        <end position="135"/>
    </location>
</feature>
<evidence type="ECO:0000256" key="4">
    <source>
        <dbReference type="ARBA" id="ARBA00023136"/>
    </source>
</evidence>
<comment type="caution">
    <text evidence="6">The sequence shown here is derived from an EMBL/GenBank/DDBJ whole genome shotgun (WGS) entry which is preliminary data.</text>
</comment>
<accession>A0A1F6LZI2</accession>
<reference evidence="6 7" key="1">
    <citation type="journal article" date="2016" name="Nat. Commun.">
        <title>Thousands of microbial genomes shed light on interconnected biogeochemical processes in an aquifer system.</title>
        <authorList>
            <person name="Anantharaman K."/>
            <person name="Brown C.T."/>
            <person name="Hug L.A."/>
            <person name="Sharon I."/>
            <person name="Castelle C.J."/>
            <person name="Probst A.J."/>
            <person name="Thomas B.C."/>
            <person name="Singh A."/>
            <person name="Wilkins M.J."/>
            <person name="Karaoz U."/>
            <person name="Brodie E.L."/>
            <person name="Williams K.H."/>
            <person name="Hubbard S.S."/>
            <person name="Banfield J.F."/>
        </authorList>
    </citation>
    <scope>NUCLEOTIDE SEQUENCE [LARGE SCALE GENOMIC DNA]</scope>
</reference>
<name>A0A1F6LZI2_9BACT</name>
<evidence type="ECO:0000256" key="3">
    <source>
        <dbReference type="ARBA" id="ARBA00022989"/>
    </source>
</evidence>
<feature type="transmembrane region" description="Helical" evidence="5">
    <location>
        <begin position="7"/>
        <end position="25"/>
    </location>
</feature>
<keyword evidence="4 5" id="KW-0472">Membrane</keyword>
<dbReference type="AlphaFoldDB" id="A0A1F6LZI2"/>
<evidence type="ECO:0000313" key="6">
    <source>
        <dbReference type="EMBL" id="OGH64724.1"/>
    </source>
</evidence>
<evidence type="ECO:0000313" key="7">
    <source>
        <dbReference type="Proteomes" id="UP000176282"/>
    </source>
</evidence>
<dbReference type="Proteomes" id="UP000176282">
    <property type="component" value="Unassembled WGS sequence"/>
</dbReference>
<keyword evidence="3 5" id="KW-1133">Transmembrane helix</keyword>